<dbReference type="AlphaFoldDB" id="A0A2S6CC62"/>
<evidence type="ECO:0000256" key="3">
    <source>
        <dbReference type="ARBA" id="ARBA00023274"/>
    </source>
</evidence>
<dbReference type="EMBL" id="PNEN01000497">
    <property type="protein sequence ID" value="PPJ57304.1"/>
    <property type="molecule type" value="Genomic_DNA"/>
</dbReference>
<dbReference type="PANTHER" id="PTHR10544">
    <property type="entry name" value="60S RIBOSOMAL PROTEIN L28"/>
    <property type="match status" value="1"/>
</dbReference>
<dbReference type="GO" id="GO:0005840">
    <property type="term" value="C:ribosome"/>
    <property type="evidence" value="ECO:0007669"/>
    <property type="project" value="UniProtKB-KW"/>
</dbReference>
<keyword evidence="3" id="KW-0687">Ribonucleoprotein</keyword>
<dbReference type="Proteomes" id="UP000237631">
    <property type="component" value="Unassembled WGS sequence"/>
</dbReference>
<comment type="similarity">
    <text evidence="1">Belongs to the eukaryotic ribosomal protein eL28 family.</text>
</comment>
<evidence type="ECO:0000313" key="7">
    <source>
        <dbReference type="Proteomes" id="UP000237631"/>
    </source>
</evidence>
<evidence type="ECO:0000256" key="4">
    <source>
        <dbReference type="SAM" id="MobiDB-lite"/>
    </source>
</evidence>
<feature type="region of interest" description="Disordered" evidence="4">
    <location>
        <begin position="79"/>
        <end position="98"/>
    </location>
</feature>
<dbReference type="GO" id="GO:1990904">
    <property type="term" value="C:ribonucleoprotein complex"/>
    <property type="evidence" value="ECO:0007669"/>
    <property type="project" value="UniProtKB-KW"/>
</dbReference>
<proteinExistence type="inferred from homology"/>
<comment type="caution">
    <text evidence="6">The sequence shown here is derived from an EMBL/GenBank/DDBJ whole genome shotgun (WGS) entry which is preliminary data.</text>
</comment>
<feature type="compositionally biased region" description="Polar residues" evidence="4">
    <location>
        <begin position="86"/>
        <end position="98"/>
    </location>
</feature>
<keyword evidence="2" id="KW-0689">Ribosomal protein</keyword>
<dbReference type="Pfam" id="PF01778">
    <property type="entry name" value="Ribosomal_L28e"/>
    <property type="match status" value="1"/>
</dbReference>
<keyword evidence="7" id="KW-1185">Reference proteome</keyword>
<evidence type="ECO:0000313" key="6">
    <source>
        <dbReference type="EMBL" id="PPJ57304.1"/>
    </source>
</evidence>
<dbReference type="InterPro" id="IPR002672">
    <property type="entry name" value="Ribosomal_eL28"/>
</dbReference>
<evidence type="ECO:0000256" key="1">
    <source>
        <dbReference type="ARBA" id="ARBA00007926"/>
    </source>
</evidence>
<name>A0A2S6CC62_9PEZI</name>
<protein>
    <recommendedName>
        <fullName evidence="5">Ribosomal eL28/Mak16 domain-containing protein</fullName>
    </recommendedName>
</protein>
<feature type="compositionally biased region" description="Basic and acidic residues" evidence="4">
    <location>
        <begin position="132"/>
        <end position="142"/>
    </location>
</feature>
<organism evidence="6 7">
    <name type="scientific">Cercospora berteroae</name>
    <dbReference type="NCBI Taxonomy" id="357750"/>
    <lineage>
        <taxon>Eukaryota</taxon>
        <taxon>Fungi</taxon>
        <taxon>Dikarya</taxon>
        <taxon>Ascomycota</taxon>
        <taxon>Pezizomycotina</taxon>
        <taxon>Dothideomycetes</taxon>
        <taxon>Dothideomycetidae</taxon>
        <taxon>Mycosphaerellales</taxon>
        <taxon>Mycosphaerellaceae</taxon>
        <taxon>Cercospora</taxon>
    </lineage>
</organism>
<gene>
    <name evidence="6" type="ORF">CBER1_09009</name>
</gene>
<reference evidence="7" key="1">
    <citation type="journal article" date="2017" name="bioRxiv">
        <title>Conservation of a gene cluster reveals novel cercosporin biosynthetic mechanisms and extends production to the genus Colletotrichum.</title>
        <authorList>
            <person name="de Jonge R."/>
            <person name="Ebert M.K."/>
            <person name="Huitt-Roehl C.R."/>
            <person name="Pal P."/>
            <person name="Suttle J.C."/>
            <person name="Spanner R.E."/>
            <person name="Neubauer J.D."/>
            <person name="Jurick W.M.II."/>
            <person name="Stott K.A."/>
            <person name="Secor G.A."/>
            <person name="Thomma B.P.H.J."/>
            <person name="Van de Peer Y."/>
            <person name="Townsend C.A."/>
            <person name="Bolton M.D."/>
        </authorList>
    </citation>
    <scope>NUCLEOTIDE SEQUENCE [LARGE SCALE GENOMIC DNA]</scope>
    <source>
        <strain evidence="7">CBS538.71</strain>
    </source>
</reference>
<evidence type="ECO:0000259" key="5">
    <source>
        <dbReference type="Pfam" id="PF01778"/>
    </source>
</evidence>
<dbReference type="OrthoDB" id="338850at2759"/>
<dbReference type="GO" id="GO:0003735">
    <property type="term" value="F:structural constituent of ribosome"/>
    <property type="evidence" value="ECO:0007669"/>
    <property type="project" value="InterPro"/>
</dbReference>
<dbReference type="InterPro" id="IPR029004">
    <property type="entry name" value="Ribosomal_eL28/Mak16"/>
</dbReference>
<accession>A0A2S6CC62</accession>
<evidence type="ECO:0000256" key="2">
    <source>
        <dbReference type="ARBA" id="ARBA00022980"/>
    </source>
</evidence>
<sequence length="165" mass="18275">MSTQYENLSSDLVWEVTRNSNSFLVKRRLGSGKQVVFSRDPLNLVNKHSRKYVGYANEQAIGINADGNTVNLTTKLASRGNKPAKQYQTSSFSASTPSRKLYTSIVNSTAKKGYRSDLRAEAVSRASAIKQSQRENKKDRVSKPRGKKASGAQGSQFLKLTPEEK</sequence>
<feature type="domain" description="Ribosomal eL28/Mak16" evidence="5">
    <location>
        <begin position="12"/>
        <end position="132"/>
    </location>
</feature>
<feature type="region of interest" description="Disordered" evidence="4">
    <location>
        <begin position="124"/>
        <end position="165"/>
    </location>
</feature>
<dbReference type="Gene3D" id="3.30.390.110">
    <property type="match status" value="1"/>
</dbReference>
<dbReference type="GO" id="GO:0006412">
    <property type="term" value="P:translation"/>
    <property type="evidence" value="ECO:0007669"/>
    <property type="project" value="InterPro"/>
</dbReference>
<dbReference type="STRING" id="357750.A0A2S6CC62"/>